<dbReference type="OrthoDB" id="46768at2"/>
<dbReference type="NCBIfam" id="NF033788">
    <property type="entry name" value="HTH_metalloreg"/>
    <property type="match status" value="1"/>
</dbReference>
<feature type="domain" description="HTH arsR-type" evidence="1">
    <location>
        <begin position="1"/>
        <end position="92"/>
    </location>
</feature>
<organism evidence="2 3">
    <name type="scientific">Vreelandella nigrificans</name>
    <dbReference type="NCBI Taxonomy" id="2042704"/>
    <lineage>
        <taxon>Bacteria</taxon>
        <taxon>Pseudomonadati</taxon>
        <taxon>Pseudomonadota</taxon>
        <taxon>Gammaproteobacteria</taxon>
        <taxon>Oceanospirillales</taxon>
        <taxon>Halomonadaceae</taxon>
        <taxon>Vreelandella</taxon>
    </lineage>
</organism>
<dbReference type="Pfam" id="PF12840">
    <property type="entry name" value="HTH_20"/>
    <property type="match status" value="1"/>
</dbReference>
<dbReference type="PANTHER" id="PTHR38600">
    <property type="entry name" value="TRANSCRIPTIONAL REGULATORY PROTEIN"/>
    <property type="match status" value="1"/>
</dbReference>
<evidence type="ECO:0000313" key="2">
    <source>
        <dbReference type="EMBL" id="PCF94409.1"/>
    </source>
</evidence>
<dbReference type="PROSITE" id="PS50987">
    <property type="entry name" value="HTH_ARSR_2"/>
    <property type="match status" value="1"/>
</dbReference>
<dbReference type="PRINTS" id="PR00778">
    <property type="entry name" value="HTHARSR"/>
</dbReference>
<dbReference type="InterPro" id="IPR036388">
    <property type="entry name" value="WH-like_DNA-bd_sf"/>
</dbReference>
<accession>A0A2A4HJ75</accession>
<reference evidence="3" key="1">
    <citation type="submission" date="2017-09" db="EMBL/GenBank/DDBJ databases">
        <authorList>
            <person name="Cho G.-S."/>
            <person name="Oguntoyinbo F.A."/>
            <person name="Cnockaert M."/>
            <person name="Kabisch J."/>
            <person name="Neve H."/>
            <person name="Bockelmann W."/>
            <person name="Wenning M."/>
            <person name="Franz C.M."/>
            <person name="Vandamme P."/>
        </authorList>
    </citation>
    <scope>NUCLEOTIDE SEQUENCE [LARGE SCALE GENOMIC DNA]</scope>
    <source>
        <strain evidence="3">MBT G8648</strain>
    </source>
</reference>
<evidence type="ECO:0000259" key="1">
    <source>
        <dbReference type="PROSITE" id="PS50987"/>
    </source>
</evidence>
<dbReference type="InterPro" id="IPR036390">
    <property type="entry name" value="WH_DNA-bd_sf"/>
</dbReference>
<dbReference type="CDD" id="cd00090">
    <property type="entry name" value="HTH_ARSR"/>
    <property type="match status" value="1"/>
</dbReference>
<keyword evidence="3" id="KW-1185">Reference proteome</keyword>
<dbReference type="PANTHER" id="PTHR38600:SF1">
    <property type="entry name" value="TRANSCRIPTIONAL REGULATORY PROTEIN"/>
    <property type="match status" value="1"/>
</dbReference>
<dbReference type="EMBL" id="NWUX01000019">
    <property type="protein sequence ID" value="PCF94409.1"/>
    <property type="molecule type" value="Genomic_DNA"/>
</dbReference>
<dbReference type="Gene3D" id="1.10.10.10">
    <property type="entry name" value="Winged helix-like DNA-binding domain superfamily/Winged helix DNA-binding domain"/>
    <property type="match status" value="1"/>
</dbReference>
<dbReference type="SUPFAM" id="SSF46785">
    <property type="entry name" value="Winged helix' DNA-binding domain"/>
    <property type="match status" value="1"/>
</dbReference>
<dbReference type="GO" id="GO:0003700">
    <property type="term" value="F:DNA-binding transcription factor activity"/>
    <property type="evidence" value="ECO:0007669"/>
    <property type="project" value="InterPro"/>
</dbReference>
<dbReference type="InterPro" id="IPR011991">
    <property type="entry name" value="ArsR-like_HTH"/>
</dbReference>
<sequence>MTTNLNLVFKALADPSRRQLLDSLFENNGQALNELCERLSMSRQGVTRHLVLLEEAGLVVTAWRGREKLHYLNAEPIQQIHQRWVSKFTHQRIKAVDNLKQRLEDHNNE</sequence>
<dbReference type="SMART" id="SM00418">
    <property type="entry name" value="HTH_ARSR"/>
    <property type="match status" value="1"/>
</dbReference>
<dbReference type="InterPro" id="IPR001845">
    <property type="entry name" value="HTH_ArsR_DNA-bd_dom"/>
</dbReference>
<dbReference type="Proteomes" id="UP000218677">
    <property type="component" value="Unassembled WGS sequence"/>
</dbReference>
<gene>
    <name evidence="2" type="ORF">CPA45_17005</name>
</gene>
<proteinExistence type="predicted"/>
<dbReference type="RefSeq" id="WP_096653563.1">
    <property type="nucleotide sequence ID" value="NZ_NWUX01000019.1"/>
</dbReference>
<comment type="caution">
    <text evidence="2">The sequence shown here is derived from an EMBL/GenBank/DDBJ whole genome shotgun (WGS) entry which is preliminary data.</text>
</comment>
<dbReference type="AlphaFoldDB" id="A0A2A4HJ75"/>
<evidence type="ECO:0000313" key="3">
    <source>
        <dbReference type="Proteomes" id="UP000218677"/>
    </source>
</evidence>
<protein>
    <submittedName>
        <fullName evidence="2">Transcriptional regulator</fullName>
    </submittedName>
</protein>
<name>A0A2A4HJ75_9GAMM</name>